<dbReference type="Proteomes" id="UP000240760">
    <property type="component" value="Unassembled WGS sequence"/>
</dbReference>
<dbReference type="AlphaFoldDB" id="A0A2T4C552"/>
<feature type="signal peptide" evidence="1">
    <location>
        <begin position="1"/>
        <end position="25"/>
    </location>
</feature>
<keyword evidence="3" id="KW-1185">Reference proteome</keyword>
<evidence type="ECO:0000313" key="2">
    <source>
        <dbReference type="EMBL" id="PTB76707.1"/>
    </source>
</evidence>
<evidence type="ECO:0000313" key="3">
    <source>
        <dbReference type="Proteomes" id="UP000240760"/>
    </source>
</evidence>
<reference evidence="2 3" key="1">
    <citation type="submission" date="2016-07" db="EMBL/GenBank/DDBJ databases">
        <title>Multiple horizontal gene transfer events from other fungi enriched the ability of initially mycotrophic Trichoderma (Ascomycota) to feed on dead plant biomass.</title>
        <authorList>
            <consortium name="DOE Joint Genome Institute"/>
            <person name="Aerts A."/>
            <person name="Atanasova L."/>
            <person name="Chenthamara K."/>
            <person name="Zhang J."/>
            <person name="Grujic M."/>
            <person name="Henrissat B."/>
            <person name="Kuo A."/>
            <person name="Salamov A."/>
            <person name="Lipzen A."/>
            <person name="Labutti K."/>
            <person name="Barry K."/>
            <person name="Miao Y."/>
            <person name="Rahimi M.J."/>
            <person name="Shen Q."/>
            <person name="Grigoriev I.V."/>
            <person name="Kubicek C.P."/>
            <person name="Druzhinina I.S."/>
        </authorList>
    </citation>
    <scope>NUCLEOTIDE SEQUENCE [LARGE SCALE GENOMIC DNA]</scope>
    <source>
        <strain evidence="2 3">ATCC 18648</strain>
    </source>
</reference>
<protein>
    <recommendedName>
        <fullName evidence="4">Secreted protein</fullName>
    </recommendedName>
</protein>
<sequence length="94" mass="10524">MSCSGRRCCSLCMAGILVILSVLRPDGLLFDGTRYVLSVNCCDFTCAASKGSLDLIMAILRSCRRVVLYRRSVIDRAWSLSLLVYELQHLRCES</sequence>
<dbReference type="EMBL" id="KZ679131">
    <property type="protein sequence ID" value="PTB76707.1"/>
    <property type="molecule type" value="Genomic_DNA"/>
</dbReference>
<evidence type="ECO:0000256" key="1">
    <source>
        <dbReference type="SAM" id="SignalP"/>
    </source>
</evidence>
<proteinExistence type="predicted"/>
<organism evidence="2 3">
    <name type="scientific">Trichoderma longibrachiatum ATCC 18648</name>
    <dbReference type="NCBI Taxonomy" id="983965"/>
    <lineage>
        <taxon>Eukaryota</taxon>
        <taxon>Fungi</taxon>
        <taxon>Dikarya</taxon>
        <taxon>Ascomycota</taxon>
        <taxon>Pezizomycotina</taxon>
        <taxon>Sordariomycetes</taxon>
        <taxon>Hypocreomycetidae</taxon>
        <taxon>Hypocreales</taxon>
        <taxon>Hypocreaceae</taxon>
        <taxon>Trichoderma</taxon>
    </lineage>
</organism>
<gene>
    <name evidence="2" type="ORF">M440DRAFT_300564</name>
</gene>
<accession>A0A2T4C552</accession>
<name>A0A2T4C552_TRILO</name>
<evidence type="ECO:0008006" key="4">
    <source>
        <dbReference type="Google" id="ProtNLM"/>
    </source>
</evidence>
<keyword evidence="1" id="KW-0732">Signal</keyword>
<feature type="chain" id="PRO_5015600956" description="Secreted protein" evidence="1">
    <location>
        <begin position="26"/>
        <end position="94"/>
    </location>
</feature>